<proteinExistence type="inferred from homology"/>
<dbReference type="EMBL" id="QUSZ01008643">
    <property type="protein sequence ID" value="RHY00134.1"/>
    <property type="molecule type" value="Genomic_DNA"/>
</dbReference>
<sequence>EQDYTYHANASTCVKSKCTAVTKVTSFTDVTPSDEDELKAAVARQPESVAIEADQPEFQFYKSGVFHRSCGTKLDHGVLVVGYGTKDGDKYWKVKNSWGEEWGAAGFIGPRFSFRTLHGINELIAGLPTMFAAETVEQDDDDNVDALYTIAITNKETHVAVSTTKTDSDFETLRNNVCSALEHGHTCDALCPWFYVDVQQKIPKKHWFRSSTHARVVASHLKKYQDMMTLVCAFVTSAHNRSCYHVMQRVPEVLHKFLIEGVAVYPTMYTVTVPITRLLTG</sequence>
<organism evidence="4 5">
    <name type="scientific">Aphanomyces astaci</name>
    <name type="common">Crayfish plague agent</name>
    <dbReference type="NCBI Taxonomy" id="112090"/>
    <lineage>
        <taxon>Eukaryota</taxon>
        <taxon>Sar</taxon>
        <taxon>Stramenopiles</taxon>
        <taxon>Oomycota</taxon>
        <taxon>Saprolegniomycetes</taxon>
        <taxon>Saprolegniales</taxon>
        <taxon>Verrucalvaceae</taxon>
        <taxon>Aphanomyces</taxon>
    </lineage>
</organism>
<keyword evidence="2" id="KW-0865">Zymogen</keyword>
<dbReference type="InterPro" id="IPR013128">
    <property type="entry name" value="Peptidase_C1A"/>
</dbReference>
<dbReference type="InterPro" id="IPR038765">
    <property type="entry name" value="Papain-like_cys_pep_sf"/>
</dbReference>
<protein>
    <recommendedName>
        <fullName evidence="3">Peptidase C1A papain C-terminal domain-containing protein</fullName>
    </recommendedName>
</protein>
<dbReference type="PROSITE" id="PS00639">
    <property type="entry name" value="THIOL_PROTEASE_HIS"/>
    <property type="match status" value="1"/>
</dbReference>
<name>A0A397A1B1_APHAT</name>
<dbReference type="InterPro" id="IPR025660">
    <property type="entry name" value="Pept_his_AS"/>
</dbReference>
<dbReference type="Gene3D" id="3.90.70.10">
    <property type="entry name" value="Cysteine proteinases"/>
    <property type="match status" value="1"/>
</dbReference>
<dbReference type="AlphaFoldDB" id="A0A397A1B1"/>
<evidence type="ECO:0000256" key="2">
    <source>
        <dbReference type="ARBA" id="ARBA00023145"/>
    </source>
</evidence>
<evidence type="ECO:0000313" key="5">
    <source>
        <dbReference type="Proteomes" id="UP000265427"/>
    </source>
</evidence>
<evidence type="ECO:0000259" key="3">
    <source>
        <dbReference type="SMART" id="SM00645"/>
    </source>
</evidence>
<dbReference type="VEuPathDB" id="FungiDB:H257_19460"/>
<accession>A0A397A1B1</accession>
<dbReference type="Proteomes" id="UP000265427">
    <property type="component" value="Unassembled WGS sequence"/>
</dbReference>
<dbReference type="GO" id="GO:0006508">
    <property type="term" value="P:proteolysis"/>
    <property type="evidence" value="ECO:0007669"/>
    <property type="project" value="InterPro"/>
</dbReference>
<dbReference type="Pfam" id="PF00112">
    <property type="entry name" value="Peptidase_C1"/>
    <property type="match status" value="1"/>
</dbReference>
<dbReference type="SUPFAM" id="SSF54001">
    <property type="entry name" value="Cysteine proteinases"/>
    <property type="match status" value="1"/>
</dbReference>
<comment type="caution">
    <text evidence="4">The sequence shown here is derived from an EMBL/GenBank/DDBJ whole genome shotgun (WGS) entry which is preliminary data.</text>
</comment>
<dbReference type="SMART" id="SM00645">
    <property type="entry name" value="Pept_C1"/>
    <property type="match status" value="1"/>
</dbReference>
<comment type="similarity">
    <text evidence="1">Belongs to the peptidase C1 family.</text>
</comment>
<dbReference type="VEuPathDB" id="FungiDB:H257_13483"/>
<reference evidence="4 5" key="1">
    <citation type="submission" date="2018-08" db="EMBL/GenBank/DDBJ databases">
        <title>Aphanomyces genome sequencing and annotation.</title>
        <authorList>
            <person name="Minardi D."/>
            <person name="Oidtmann B."/>
            <person name="Van Der Giezen M."/>
            <person name="Studholme D.J."/>
        </authorList>
    </citation>
    <scope>NUCLEOTIDE SEQUENCE [LARGE SCALE GENOMIC DNA]</scope>
    <source>
        <strain evidence="4 5">Kv</strain>
    </source>
</reference>
<dbReference type="GO" id="GO:0008234">
    <property type="term" value="F:cysteine-type peptidase activity"/>
    <property type="evidence" value="ECO:0007669"/>
    <property type="project" value="InterPro"/>
</dbReference>
<dbReference type="InterPro" id="IPR000668">
    <property type="entry name" value="Peptidase_C1A_C"/>
</dbReference>
<gene>
    <name evidence="4" type="ORF">DYB36_013386</name>
</gene>
<dbReference type="PANTHER" id="PTHR12411">
    <property type="entry name" value="CYSTEINE PROTEASE FAMILY C1-RELATED"/>
    <property type="match status" value="1"/>
</dbReference>
<feature type="non-terminal residue" evidence="4">
    <location>
        <position position="1"/>
    </location>
</feature>
<dbReference type="CDD" id="cd02248">
    <property type="entry name" value="Peptidase_C1A"/>
    <property type="match status" value="1"/>
</dbReference>
<dbReference type="InterPro" id="IPR039417">
    <property type="entry name" value="Peptidase_C1A_papain-like"/>
</dbReference>
<evidence type="ECO:0000256" key="1">
    <source>
        <dbReference type="ARBA" id="ARBA00008455"/>
    </source>
</evidence>
<feature type="domain" description="Peptidase C1A papain C-terminal" evidence="3">
    <location>
        <begin position="1"/>
        <end position="129"/>
    </location>
</feature>
<evidence type="ECO:0000313" key="4">
    <source>
        <dbReference type="EMBL" id="RHY00134.1"/>
    </source>
</evidence>